<reference evidence="1 2" key="1">
    <citation type="submission" date="2018-06" db="EMBL/GenBank/DDBJ databases">
        <authorList>
            <consortium name="Pathogen Informatics"/>
            <person name="Doyle S."/>
        </authorList>
    </citation>
    <scope>NUCLEOTIDE SEQUENCE [LARGE SCALE GENOMIC DNA]</scope>
    <source>
        <strain evidence="1 2">NCTC13294</strain>
    </source>
</reference>
<dbReference type="PROSITE" id="PS51257">
    <property type="entry name" value="PROKAR_LIPOPROTEIN"/>
    <property type="match status" value="1"/>
</dbReference>
<dbReference type="Pfam" id="PF07027">
    <property type="entry name" value="DUF1318"/>
    <property type="match status" value="1"/>
</dbReference>
<dbReference type="RefSeq" id="WP_115612716.1">
    <property type="nucleotide sequence ID" value="NZ_JBHLZC010000001.1"/>
</dbReference>
<proteinExistence type="predicted"/>
<dbReference type="InterPro" id="IPR008309">
    <property type="entry name" value="YdbL"/>
</dbReference>
<protein>
    <submittedName>
        <fullName evidence="1">Uncharacterized protein conserved in bacteria</fullName>
    </submittedName>
</protein>
<organism evidence="1 2">
    <name type="scientific">Cardiobacterium valvarum</name>
    <dbReference type="NCBI Taxonomy" id="194702"/>
    <lineage>
        <taxon>Bacteria</taxon>
        <taxon>Pseudomonadati</taxon>
        <taxon>Pseudomonadota</taxon>
        <taxon>Gammaproteobacteria</taxon>
        <taxon>Cardiobacteriales</taxon>
        <taxon>Cardiobacteriaceae</taxon>
        <taxon>Cardiobacterium</taxon>
    </lineage>
</organism>
<keyword evidence="2" id="KW-1185">Reference proteome</keyword>
<gene>
    <name evidence="1" type="ORF">NCTC13294_02684</name>
</gene>
<sequence>MLSRSLALLAPIAVVSCVTVNIYFPAAAVEKVADQIILDVWHKQGGDAPAADEENKALPATPGKKAEQSALDPRYILIAVLNGISSEAHAQNVDFNATSPQIEQIKARMAGRFGELRPFLDKGAIGLTADGLIAVRDAGAAEMRDRARMNQLVSAENKDRKALYQAIADANNQPSWAAQIQKTFAERWITQANKGWWYQSGGGWKQK</sequence>
<dbReference type="AlphaFoldDB" id="A0A381EFI7"/>
<evidence type="ECO:0000313" key="2">
    <source>
        <dbReference type="Proteomes" id="UP000254572"/>
    </source>
</evidence>
<evidence type="ECO:0000313" key="1">
    <source>
        <dbReference type="EMBL" id="SUX25794.1"/>
    </source>
</evidence>
<name>A0A381EFI7_9GAMM</name>
<accession>A0A381EFI7</accession>
<dbReference type="Proteomes" id="UP000254572">
    <property type="component" value="Unassembled WGS sequence"/>
</dbReference>
<dbReference type="EMBL" id="UFUW01000001">
    <property type="protein sequence ID" value="SUX25794.1"/>
    <property type="molecule type" value="Genomic_DNA"/>
</dbReference>
<dbReference type="OrthoDB" id="8526313at2"/>